<dbReference type="EMBL" id="PCVI01000064">
    <property type="protein sequence ID" value="PIQ69759.1"/>
    <property type="molecule type" value="Genomic_DNA"/>
</dbReference>
<dbReference type="Proteomes" id="UP000231371">
    <property type="component" value="Unassembled WGS sequence"/>
</dbReference>
<evidence type="ECO:0000313" key="2">
    <source>
        <dbReference type="EMBL" id="PIQ69759.1"/>
    </source>
</evidence>
<feature type="domain" description="PD-(D/E)XK endonuclease-like" evidence="1">
    <location>
        <begin position="10"/>
        <end position="236"/>
    </location>
</feature>
<accession>A0A2H0KES9</accession>
<dbReference type="InterPro" id="IPR038726">
    <property type="entry name" value="PDDEXK_AddAB-type"/>
</dbReference>
<proteinExistence type="predicted"/>
<organism evidence="2 3">
    <name type="scientific">Candidatus Shapirobacteria bacterium CG11_big_fil_rev_8_21_14_0_20_40_12</name>
    <dbReference type="NCBI Taxonomy" id="1974889"/>
    <lineage>
        <taxon>Bacteria</taxon>
        <taxon>Candidatus Shapironibacteriota</taxon>
    </lineage>
</organism>
<dbReference type="InterPro" id="IPR011604">
    <property type="entry name" value="PDDEXK-like_dom_sf"/>
</dbReference>
<dbReference type="Gene3D" id="3.90.320.10">
    <property type="match status" value="1"/>
</dbReference>
<evidence type="ECO:0000313" key="3">
    <source>
        <dbReference type="Proteomes" id="UP000231371"/>
    </source>
</evidence>
<evidence type="ECO:0000259" key="1">
    <source>
        <dbReference type="Pfam" id="PF12705"/>
    </source>
</evidence>
<sequence length="294" mass="34189">MAFNPNAVFISPSSLSDFDKCPQLYYYRNIYRSPRGLKIQLINPALALGQAVHEILEMFLKLPVEERNEKVLQERFEFGWNNLSGEKGGFTSEQQEEEYKKRAEEMLERFWENEHFKNKEMEKIPGFPKADLGNDIILTGKLDWLEKEGDTYHLVDFKTGKNEEKEDSQQLPIYAVLISDIFKTKNIKASYWYLDKDESIVSFVLPEISQTTDYLKKKGEIIKMVRQTNSYRCQSGGESCWACRDMLAIAQGKGKLVSMDPVNRKQEIYILPIKNDETVEEKQPETPIVDDLPF</sequence>
<dbReference type="AlphaFoldDB" id="A0A2H0KES9"/>
<dbReference type="Pfam" id="PF12705">
    <property type="entry name" value="PDDEXK_1"/>
    <property type="match status" value="1"/>
</dbReference>
<protein>
    <recommendedName>
        <fullName evidence="1">PD-(D/E)XK endonuclease-like domain-containing protein</fullName>
    </recommendedName>
</protein>
<dbReference type="InterPro" id="IPR011335">
    <property type="entry name" value="Restrct_endonuc-II-like"/>
</dbReference>
<dbReference type="SUPFAM" id="SSF52980">
    <property type="entry name" value="Restriction endonuclease-like"/>
    <property type="match status" value="1"/>
</dbReference>
<comment type="caution">
    <text evidence="2">The sequence shown here is derived from an EMBL/GenBank/DDBJ whole genome shotgun (WGS) entry which is preliminary data.</text>
</comment>
<name>A0A2H0KES9_9BACT</name>
<reference evidence="2 3" key="1">
    <citation type="submission" date="2017-09" db="EMBL/GenBank/DDBJ databases">
        <title>Depth-based differentiation of microbial function through sediment-hosted aquifers and enrichment of novel symbionts in the deep terrestrial subsurface.</title>
        <authorList>
            <person name="Probst A.J."/>
            <person name="Ladd B."/>
            <person name="Jarett J.K."/>
            <person name="Geller-Mcgrath D.E."/>
            <person name="Sieber C.M."/>
            <person name="Emerson J.B."/>
            <person name="Anantharaman K."/>
            <person name="Thomas B.C."/>
            <person name="Malmstrom R."/>
            <person name="Stieglmeier M."/>
            <person name="Klingl A."/>
            <person name="Woyke T."/>
            <person name="Ryan C.M."/>
            <person name="Banfield J.F."/>
        </authorList>
    </citation>
    <scope>NUCLEOTIDE SEQUENCE [LARGE SCALE GENOMIC DNA]</scope>
    <source>
        <strain evidence="2">CG11_big_fil_rev_8_21_14_0_20_40_12</strain>
    </source>
</reference>
<gene>
    <name evidence="2" type="ORF">COV89_04175</name>
</gene>